<dbReference type="GeneID" id="83179473"/>
<keyword evidence="2" id="KW-0560">Oxidoreductase</keyword>
<dbReference type="SUPFAM" id="SSF51735">
    <property type="entry name" value="NAD(P)-binding Rossmann-fold domains"/>
    <property type="match status" value="1"/>
</dbReference>
<dbReference type="InterPro" id="IPR036291">
    <property type="entry name" value="NAD(P)-bd_dom_sf"/>
</dbReference>
<dbReference type="RefSeq" id="XP_058308710.1">
    <property type="nucleotide sequence ID" value="XM_058452172.1"/>
</dbReference>
<name>A0A9W9T033_9EURO</name>
<dbReference type="OrthoDB" id="3509362at2759"/>
<dbReference type="PANTHER" id="PTHR45348">
    <property type="entry name" value="HYPOTHETICAL OXIDOREDUCTASE (EUROFUNG)"/>
    <property type="match status" value="1"/>
</dbReference>
<evidence type="ECO:0000313" key="4">
    <source>
        <dbReference type="EMBL" id="KAJ5204231.1"/>
    </source>
</evidence>
<evidence type="ECO:0000313" key="5">
    <source>
        <dbReference type="Proteomes" id="UP001150904"/>
    </source>
</evidence>
<dbReference type="InterPro" id="IPR047122">
    <property type="entry name" value="Trans-enoyl_RdTase-like"/>
</dbReference>
<comment type="similarity">
    <text evidence="1">Belongs to the zinc-containing alcohol dehydrogenase family.</text>
</comment>
<reference evidence="4" key="1">
    <citation type="submission" date="2022-12" db="EMBL/GenBank/DDBJ databases">
        <authorList>
            <person name="Petersen C."/>
        </authorList>
    </citation>
    <scope>NUCLEOTIDE SEQUENCE</scope>
    <source>
        <strain evidence="4">IBT 15544</strain>
    </source>
</reference>
<comment type="caution">
    <text evidence="4">The sequence shown here is derived from an EMBL/GenBank/DDBJ whole genome shotgun (WGS) entry which is preliminary data.</text>
</comment>
<dbReference type="Pfam" id="PF08240">
    <property type="entry name" value="ADH_N"/>
    <property type="match status" value="1"/>
</dbReference>
<dbReference type="EMBL" id="JAPQKR010000012">
    <property type="protein sequence ID" value="KAJ5204231.1"/>
    <property type="molecule type" value="Genomic_DNA"/>
</dbReference>
<dbReference type="Gene3D" id="3.90.180.10">
    <property type="entry name" value="Medium-chain alcohol dehydrogenases, catalytic domain"/>
    <property type="match status" value="1"/>
</dbReference>
<dbReference type="PANTHER" id="PTHR45348:SF2">
    <property type="entry name" value="ZINC-TYPE ALCOHOL DEHYDROGENASE-LIKE PROTEIN C2E1P3.01"/>
    <property type="match status" value="1"/>
</dbReference>
<dbReference type="CDD" id="cd08249">
    <property type="entry name" value="enoyl_reductase_like"/>
    <property type="match status" value="1"/>
</dbReference>
<dbReference type="GO" id="GO:0016651">
    <property type="term" value="F:oxidoreductase activity, acting on NAD(P)H"/>
    <property type="evidence" value="ECO:0007669"/>
    <property type="project" value="InterPro"/>
</dbReference>
<accession>A0A9W9T033</accession>
<dbReference type="InterPro" id="IPR011032">
    <property type="entry name" value="GroES-like_sf"/>
</dbReference>
<dbReference type="SUPFAM" id="SSF50129">
    <property type="entry name" value="GroES-like"/>
    <property type="match status" value="1"/>
</dbReference>
<organism evidence="4 5">
    <name type="scientific">Penicillium cinerascens</name>
    <dbReference type="NCBI Taxonomy" id="70096"/>
    <lineage>
        <taxon>Eukaryota</taxon>
        <taxon>Fungi</taxon>
        <taxon>Dikarya</taxon>
        <taxon>Ascomycota</taxon>
        <taxon>Pezizomycotina</taxon>
        <taxon>Eurotiomycetes</taxon>
        <taxon>Eurotiomycetidae</taxon>
        <taxon>Eurotiales</taxon>
        <taxon>Aspergillaceae</taxon>
        <taxon>Penicillium</taxon>
    </lineage>
</organism>
<gene>
    <name evidence="4" type="ORF">N7498_005110</name>
</gene>
<evidence type="ECO:0000256" key="1">
    <source>
        <dbReference type="ARBA" id="ARBA00008072"/>
    </source>
</evidence>
<dbReference type="InterPro" id="IPR013154">
    <property type="entry name" value="ADH-like_N"/>
</dbReference>
<dbReference type="InterPro" id="IPR020843">
    <property type="entry name" value="ER"/>
</dbReference>
<protein>
    <submittedName>
        <fullName evidence="4">GroES-like protein</fullName>
    </submittedName>
</protein>
<dbReference type="Proteomes" id="UP001150904">
    <property type="component" value="Unassembled WGS sequence"/>
</dbReference>
<dbReference type="Gene3D" id="3.40.50.720">
    <property type="entry name" value="NAD(P)-binding Rossmann-like Domain"/>
    <property type="match status" value="1"/>
</dbReference>
<sequence>MANQAAWIKEKHAKVVLDDAETPTPGEGEVLVKVEVIAFSPVESKIQRFEIHPVKYPANLGTSYAGEVISVGPKVTSLKPGDRITVGRGSKNLADSRFGAHQKYALAEAAYSSKLLPGTSFESGATTMLNLATVVAALSIHLGLDRPPLSGSAKPNGKKVFIYGGSSPSGGLAIKYAATAGYTVVTTSSPHNHDFVQSLGPAYIIDHTAPADKVEEETRQQGPYDAILDTIGVPPVTNLIVKYLFSIGGGGYNTLIPLLGGENPIPENVERRFASYGWAFEDESQQEFSRWFFDEYLPKGLESGLIVPTRSQVVEGGLGNVQHALDLMAEGAVSGKKLIMYL</sequence>
<proteinExistence type="inferred from homology"/>
<feature type="domain" description="Enoyl reductase (ER)" evidence="3">
    <location>
        <begin position="12"/>
        <end position="339"/>
    </location>
</feature>
<dbReference type="AlphaFoldDB" id="A0A9W9T033"/>
<evidence type="ECO:0000259" key="3">
    <source>
        <dbReference type="SMART" id="SM00829"/>
    </source>
</evidence>
<dbReference type="SMART" id="SM00829">
    <property type="entry name" value="PKS_ER"/>
    <property type="match status" value="1"/>
</dbReference>
<evidence type="ECO:0000256" key="2">
    <source>
        <dbReference type="ARBA" id="ARBA00023002"/>
    </source>
</evidence>
<keyword evidence="5" id="KW-1185">Reference proteome</keyword>
<reference evidence="4" key="2">
    <citation type="journal article" date="2023" name="IMA Fungus">
        <title>Comparative genomic study of the Penicillium genus elucidates a diverse pangenome and 15 lateral gene transfer events.</title>
        <authorList>
            <person name="Petersen C."/>
            <person name="Sorensen T."/>
            <person name="Nielsen M.R."/>
            <person name="Sondergaard T.E."/>
            <person name="Sorensen J.L."/>
            <person name="Fitzpatrick D.A."/>
            <person name="Frisvad J.C."/>
            <person name="Nielsen K.L."/>
        </authorList>
    </citation>
    <scope>NUCLEOTIDE SEQUENCE</scope>
    <source>
        <strain evidence="4">IBT 15544</strain>
    </source>
</reference>